<keyword evidence="2 7" id="KW-0489">Methyltransferase</keyword>
<protein>
    <submittedName>
        <fullName evidence="7">RNA methyltransferase</fullName>
    </submittedName>
</protein>
<keyword evidence="4" id="KW-0949">S-adenosyl-L-methionine</keyword>
<dbReference type="Gene3D" id="1.10.8.590">
    <property type="match status" value="1"/>
</dbReference>
<organism evidence="7 8">
    <name type="scientific">Pseudoduganella umbonata</name>
    <dbReference type="NCBI Taxonomy" id="864828"/>
    <lineage>
        <taxon>Bacteria</taxon>
        <taxon>Pseudomonadati</taxon>
        <taxon>Pseudomonadota</taxon>
        <taxon>Betaproteobacteria</taxon>
        <taxon>Burkholderiales</taxon>
        <taxon>Oxalobacteraceae</taxon>
        <taxon>Telluria group</taxon>
        <taxon>Pseudoduganella</taxon>
    </lineage>
</organism>
<feature type="domain" description="tRNA/rRNA methyltransferase SpoU type" evidence="6">
    <location>
        <begin position="167"/>
        <end position="212"/>
    </location>
</feature>
<comment type="similarity">
    <text evidence="1">Belongs to the class IV-like SAM-binding methyltransferase superfamily. RNA methyltransferase TrmH family.</text>
</comment>
<dbReference type="InterPro" id="IPR029026">
    <property type="entry name" value="tRNA_m1G_MTases_N"/>
</dbReference>
<feature type="region of interest" description="Disordered" evidence="5">
    <location>
        <begin position="132"/>
        <end position="162"/>
    </location>
</feature>
<evidence type="ECO:0000256" key="2">
    <source>
        <dbReference type="ARBA" id="ARBA00022603"/>
    </source>
</evidence>
<evidence type="ECO:0000256" key="1">
    <source>
        <dbReference type="ARBA" id="ARBA00007228"/>
    </source>
</evidence>
<evidence type="ECO:0000256" key="5">
    <source>
        <dbReference type="SAM" id="MobiDB-lite"/>
    </source>
</evidence>
<proteinExistence type="inferred from homology"/>
<evidence type="ECO:0000313" key="7">
    <source>
        <dbReference type="EMBL" id="QCP14091.1"/>
    </source>
</evidence>
<dbReference type="GO" id="GO:0008168">
    <property type="term" value="F:methyltransferase activity"/>
    <property type="evidence" value="ECO:0007669"/>
    <property type="project" value="UniProtKB-KW"/>
</dbReference>
<dbReference type="Pfam" id="PF00588">
    <property type="entry name" value="SpoU_methylase"/>
    <property type="match status" value="2"/>
</dbReference>
<dbReference type="InterPro" id="IPR004384">
    <property type="entry name" value="RNA_MeTrfase_TrmJ/LasT"/>
</dbReference>
<dbReference type="SUPFAM" id="SSF75217">
    <property type="entry name" value="alpha/beta knot"/>
    <property type="match status" value="1"/>
</dbReference>
<dbReference type="PANTHER" id="PTHR42786:SF2">
    <property type="entry name" value="TRNA (CYTIDINE_URIDINE-2'-O-)-METHYLTRANSFERASE TRMJ"/>
    <property type="match status" value="1"/>
</dbReference>
<dbReference type="Gene3D" id="3.40.1280.10">
    <property type="match status" value="1"/>
</dbReference>
<dbReference type="InterPro" id="IPR001537">
    <property type="entry name" value="SpoU_MeTrfase"/>
</dbReference>
<gene>
    <name evidence="7" type="ORF">FCL38_29515</name>
</gene>
<dbReference type="PIRSF" id="PIRSF004808">
    <property type="entry name" value="LasT"/>
    <property type="match status" value="1"/>
</dbReference>
<keyword evidence="3" id="KW-0808">Transferase</keyword>
<dbReference type="CDD" id="cd18093">
    <property type="entry name" value="SpoU-like_TrmJ"/>
    <property type="match status" value="1"/>
</dbReference>
<dbReference type="PANTHER" id="PTHR42786">
    <property type="entry name" value="TRNA/RRNA METHYLTRANSFERASE"/>
    <property type="match status" value="1"/>
</dbReference>
<dbReference type="GO" id="GO:0032259">
    <property type="term" value="P:methylation"/>
    <property type="evidence" value="ECO:0007669"/>
    <property type="project" value="UniProtKB-KW"/>
</dbReference>
<dbReference type="InterPro" id="IPR029028">
    <property type="entry name" value="Alpha/beta_knot_MTases"/>
</dbReference>
<sequence>MMPQEMTLSTTPLFQRLPLFPLRVVLVETSRPGNIGSVARAMKTMGFSELVLVNPRIEGALQHEEAVAFASGAQDVLAGARVVATMAEALDGINFAAAVSARLREFSPPVHTPREVAQHVATGALAEQSPAGQSVAAQSLGSQSPGSQSPGSQSPGSQSPGSQSLYSALLFGNERFGLPNEIVERCNVLVNIPANPEYSSLNLAQAAQVLLYECRMAAIGDAAPAASPVGFHGDAASQAQIEGMYAHLEQALVAIGFLDADNPRKLMPRLKRLFARTGLETEEVNILRGIARQMMARERKPGE</sequence>
<name>A0ABX5UQN5_9BURK</name>
<reference evidence="7 8" key="1">
    <citation type="submission" date="2019-05" db="EMBL/GenBank/DDBJ databases">
        <title>Draft Genome Sequences of Six Type Strains of the Genus Massilia.</title>
        <authorList>
            <person name="Miess H."/>
            <person name="Frediansyhah A."/>
            <person name="Gross H."/>
        </authorList>
    </citation>
    <scope>NUCLEOTIDE SEQUENCE [LARGE SCALE GENOMIC DNA]</scope>
    <source>
        <strain evidence="7 8">DSMZ 26121</strain>
    </source>
</reference>
<feature type="domain" description="tRNA/rRNA methyltransferase SpoU type" evidence="6">
    <location>
        <begin position="22"/>
        <end position="96"/>
    </location>
</feature>
<evidence type="ECO:0000313" key="8">
    <source>
        <dbReference type="Proteomes" id="UP000298763"/>
    </source>
</evidence>
<evidence type="ECO:0000259" key="6">
    <source>
        <dbReference type="Pfam" id="PF00588"/>
    </source>
</evidence>
<keyword evidence="8" id="KW-1185">Reference proteome</keyword>
<evidence type="ECO:0000256" key="4">
    <source>
        <dbReference type="ARBA" id="ARBA00022691"/>
    </source>
</evidence>
<dbReference type="EMBL" id="CP040017">
    <property type="protein sequence ID" value="QCP14091.1"/>
    <property type="molecule type" value="Genomic_DNA"/>
</dbReference>
<feature type="compositionally biased region" description="Low complexity" evidence="5">
    <location>
        <begin position="138"/>
        <end position="162"/>
    </location>
</feature>
<dbReference type="Proteomes" id="UP000298763">
    <property type="component" value="Chromosome"/>
</dbReference>
<evidence type="ECO:0000256" key="3">
    <source>
        <dbReference type="ARBA" id="ARBA00022679"/>
    </source>
</evidence>
<accession>A0ABX5UQN5</accession>